<comment type="caution">
    <text evidence="1">The sequence shown here is derived from an EMBL/GenBank/DDBJ whole genome shotgun (WGS) entry which is preliminary data.</text>
</comment>
<accession>A0A835QH13</accession>
<name>A0A835QH13_VANPL</name>
<gene>
    <name evidence="1" type="ORF">HPP92_016154</name>
</gene>
<dbReference type="Proteomes" id="UP000636800">
    <property type="component" value="Unassembled WGS sequence"/>
</dbReference>
<keyword evidence="2" id="KW-1185">Reference proteome</keyword>
<reference evidence="1 2" key="1">
    <citation type="journal article" date="2020" name="Nat. Food">
        <title>A phased Vanilla planifolia genome enables genetic improvement of flavour and production.</title>
        <authorList>
            <person name="Hasing T."/>
            <person name="Tang H."/>
            <person name="Brym M."/>
            <person name="Khazi F."/>
            <person name="Huang T."/>
            <person name="Chambers A.H."/>
        </authorList>
    </citation>
    <scope>NUCLEOTIDE SEQUENCE [LARGE SCALE GENOMIC DNA]</scope>
    <source>
        <tissue evidence="1">Leaf</tissue>
    </source>
</reference>
<dbReference type="AlphaFoldDB" id="A0A835QH13"/>
<sequence>MSSWSSTPTILSGCGSLLRTFYIGAIRVEEKRIGKKAIEQLAGMGRGDLVAGSANEFMVIHTDDSERVRFSS</sequence>
<evidence type="ECO:0000313" key="1">
    <source>
        <dbReference type="EMBL" id="KAG0469454.1"/>
    </source>
</evidence>
<dbReference type="EMBL" id="JADCNL010000008">
    <property type="protein sequence ID" value="KAG0469454.1"/>
    <property type="molecule type" value="Genomic_DNA"/>
</dbReference>
<protein>
    <submittedName>
        <fullName evidence="1">Uncharacterized protein</fullName>
    </submittedName>
</protein>
<organism evidence="1 2">
    <name type="scientific">Vanilla planifolia</name>
    <name type="common">Vanilla</name>
    <dbReference type="NCBI Taxonomy" id="51239"/>
    <lineage>
        <taxon>Eukaryota</taxon>
        <taxon>Viridiplantae</taxon>
        <taxon>Streptophyta</taxon>
        <taxon>Embryophyta</taxon>
        <taxon>Tracheophyta</taxon>
        <taxon>Spermatophyta</taxon>
        <taxon>Magnoliopsida</taxon>
        <taxon>Liliopsida</taxon>
        <taxon>Asparagales</taxon>
        <taxon>Orchidaceae</taxon>
        <taxon>Vanilloideae</taxon>
        <taxon>Vanilleae</taxon>
        <taxon>Vanilla</taxon>
    </lineage>
</organism>
<evidence type="ECO:0000313" key="2">
    <source>
        <dbReference type="Proteomes" id="UP000636800"/>
    </source>
</evidence>
<proteinExistence type="predicted"/>